<accession>D6WI41</accession>
<protein>
    <recommendedName>
        <fullName evidence="1">DUF5641 domain-containing protein</fullName>
    </recommendedName>
</protein>
<dbReference type="EMBL" id="KQ971334">
    <property type="protein sequence ID" value="EEZ99694.1"/>
    <property type="molecule type" value="Genomic_DNA"/>
</dbReference>
<dbReference type="InterPro" id="IPR040676">
    <property type="entry name" value="DUF5641"/>
</dbReference>
<reference evidence="2 3" key="2">
    <citation type="journal article" date="2010" name="Nucleic Acids Res.">
        <title>BeetleBase in 2010: revisions to provide comprehensive genomic information for Tribolium castaneum.</title>
        <authorList>
            <person name="Kim H.S."/>
            <person name="Murphy T."/>
            <person name="Xia J."/>
            <person name="Caragea D."/>
            <person name="Park Y."/>
            <person name="Beeman R.W."/>
            <person name="Lorenzen M.D."/>
            <person name="Butcher S."/>
            <person name="Manak J.R."/>
            <person name="Brown S.J."/>
        </authorList>
    </citation>
    <scope>GENOME REANNOTATION</scope>
    <source>
        <strain evidence="2 3">Georgia GA2</strain>
    </source>
</reference>
<dbReference type="HOGENOM" id="CLU_878063_0_0_1"/>
<dbReference type="InterPro" id="IPR036397">
    <property type="entry name" value="RNaseH_sf"/>
</dbReference>
<dbReference type="Pfam" id="PF18701">
    <property type="entry name" value="DUF5641"/>
    <property type="match status" value="1"/>
</dbReference>
<feature type="domain" description="DUF5641" evidence="1">
    <location>
        <begin position="219"/>
        <end position="312"/>
    </location>
</feature>
<dbReference type="AlphaFoldDB" id="D6WI41"/>
<dbReference type="OMA" id="KIANYAT"/>
<dbReference type="Proteomes" id="UP000007266">
    <property type="component" value="Linkage group 3"/>
</dbReference>
<gene>
    <name evidence="2" type="primary">GLEAN_02454</name>
    <name evidence="2" type="ORF">TcasGA2_TC002454</name>
</gene>
<dbReference type="eggNOG" id="KOG0017">
    <property type="taxonomic scope" value="Eukaryota"/>
</dbReference>
<name>D6WI41_TRICA</name>
<evidence type="ECO:0000313" key="2">
    <source>
        <dbReference type="EMBL" id="EEZ99694.1"/>
    </source>
</evidence>
<dbReference type="PhylomeDB" id="D6WI41"/>
<dbReference type="Gene3D" id="3.30.420.10">
    <property type="entry name" value="Ribonuclease H-like superfamily/Ribonuclease H"/>
    <property type="match status" value="1"/>
</dbReference>
<reference evidence="2 3" key="1">
    <citation type="journal article" date="2008" name="Nature">
        <title>The genome of the model beetle and pest Tribolium castaneum.</title>
        <authorList>
            <consortium name="Tribolium Genome Sequencing Consortium"/>
            <person name="Richards S."/>
            <person name="Gibbs R.A."/>
            <person name="Weinstock G.M."/>
            <person name="Brown S.J."/>
            <person name="Denell R."/>
            <person name="Beeman R.W."/>
            <person name="Gibbs R."/>
            <person name="Beeman R.W."/>
            <person name="Brown S.J."/>
            <person name="Bucher G."/>
            <person name="Friedrich M."/>
            <person name="Grimmelikhuijzen C.J."/>
            <person name="Klingler M."/>
            <person name="Lorenzen M."/>
            <person name="Richards S."/>
            <person name="Roth S."/>
            <person name="Schroder R."/>
            <person name="Tautz D."/>
            <person name="Zdobnov E.M."/>
            <person name="Muzny D."/>
            <person name="Gibbs R.A."/>
            <person name="Weinstock G.M."/>
            <person name="Attaway T."/>
            <person name="Bell S."/>
            <person name="Buhay C.J."/>
            <person name="Chandrabose M.N."/>
            <person name="Chavez D."/>
            <person name="Clerk-Blankenburg K.P."/>
            <person name="Cree A."/>
            <person name="Dao M."/>
            <person name="Davis C."/>
            <person name="Chacko J."/>
            <person name="Dinh H."/>
            <person name="Dugan-Rocha S."/>
            <person name="Fowler G."/>
            <person name="Garner T.T."/>
            <person name="Garnes J."/>
            <person name="Gnirke A."/>
            <person name="Hawes A."/>
            <person name="Hernandez J."/>
            <person name="Hines S."/>
            <person name="Holder M."/>
            <person name="Hume J."/>
            <person name="Jhangiani S.N."/>
            <person name="Joshi V."/>
            <person name="Khan Z.M."/>
            <person name="Jackson L."/>
            <person name="Kovar C."/>
            <person name="Kowis A."/>
            <person name="Lee S."/>
            <person name="Lewis L.R."/>
            <person name="Margolis J."/>
            <person name="Morgan M."/>
            <person name="Nazareth L.V."/>
            <person name="Nguyen N."/>
            <person name="Okwuonu G."/>
            <person name="Parker D."/>
            <person name="Richards S."/>
            <person name="Ruiz S.J."/>
            <person name="Santibanez J."/>
            <person name="Savard J."/>
            <person name="Scherer S.E."/>
            <person name="Schneider B."/>
            <person name="Sodergren E."/>
            <person name="Tautz D."/>
            <person name="Vattahil S."/>
            <person name="Villasana D."/>
            <person name="White C.S."/>
            <person name="Wright R."/>
            <person name="Park Y."/>
            <person name="Beeman R.W."/>
            <person name="Lord J."/>
            <person name="Oppert B."/>
            <person name="Lorenzen M."/>
            <person name="Brown S."/>
            <person name="Wang L."/>
            <person name="Savard J."/>
            <person name="Tautz D."/>
            <person name="Richards S."/>
            <person name="Weinstock G."/>
            <person name="Gibbs R.A."/>
            <person name="Liu Y."/>
            <person name="Worley K."/>
            <person name="Weinstock G."/>
            <person name="Elsik C.G."/>
            <person name="Reese J.T."/>
            <person name="Elhaik E."/>
            <person name="Landan G."/>
            <person name="Graur D."/>
            <person name="Arensburger P."/>
            <person name="Atkinson P."/>
            <person name="Beeman R.W."/>
            <person name="Beidler J."/>
            <person name="Brown S.J."/>
            <person name="Demuth J.P."/>
            <person name="Drury D.W."/>
            <person name="Du Y.Z."/>
            <person name="Fujiwara H."/>
            <person name="Lorenzen M."/>
            <person name="Maselli V."/>
            <person name="Osanai M."/>
            <person name="Park Y."/>
            <person name="Robertson H.M."/>
            <person name="Tu Z."/>
            <person name="Wang J.J."/>
            <person name="Wang S."/>
            <person name="Richards S."/>
            <person name="Song H."/>
            <person name="Zhang L."/>
            <person name="Sodergren E."/>
            <person name="Werner D."/>
            <person name="Stanke M."/>
            <person name="Morgenstern B."/>
            <person name="Solovyev V."/>
            <person name="Kosarev P."/>
            <person name="Brown G."/>
            <person name="Chen H.C."/>
            <person name="Ermolaeva O."/>
            <person name="Hlavina W."/>
            <person name="Kapustin Y."/>
            <person name="Kiryutin B."/>
            <person name="Kitts P."/>
            <person name="Maglott D."/>
            <person name="Pruitt K."/>
            <person name="Sapojnikov V."/>
            <person name="Souvorov A."/>
            <person name="Mackey A.J."/>
            <person name="Waterhouse R.M."/>
            <person name="Wyder S."/>
            <person name="Zdobnov E.M."/>
            <person name="Zdobnov E.M."/>
            <person name="Wyder S."/>
            <person name="Kriventseva E.V."/>
            <person name="Kadowaki T."/>
            <person name="Bork P."/>
            <person name="Aranda M."/>
            <person name="Bao R."/>
            <person name="Beermann A."/>
            <person name="Berns N."/>
            <person name="Bolognesi R."/>
            <person name="Bonneton F."/>
            <person name="Bopp D."/>
            <person name="Brown S.J."/>
            <person name="Bucher G."/>
            <person name="Butts T."/>
            <person name="Chaumot A."/>
            <person name="Denell R.E."/>
            <person name="Ferrier D.E."/>
            <person name="Friedrich M."/>
            <person name="Gordon C.M."/>
            <person name="Jindra M."/>
            <person name="Klingler M."/>
            <person name="Lan Q."/>
            <person name="Lattorff H.M."/>
            <person name="Laudet V."/>
            <person name="von Levetsow C."/>
            <person name="Liu Z."/>
            <person name="Lutz R."/>
            <person name="Lynch J.A."/>
            <person name="da Fonseca R.N."/>
            <person name="Posnien N."/>
            <person name="Reuter R."/>
            <person name="Roth S."/>
            <person name="Savard J."/>
            <person name="Schinko J.B."/>
            <person name="Schmitt C."/>
            <person name="Schoppmeier M."/>
            <person name="Schroder R."/>
            <person name="Shippy T.D."/>
            <person name="Simonnet F."/>
            <person name="Marques-Souza H."/>
            <person name="Tautz D."/>
            <person name="Tomoyasu Y."/>
            <person name="Trauner J."/>
            <person name="Van der Zee M."/>
            <person name="Vervoort M."/>
            <person name="Wittkopp N."/>
            <person name="Wimmer E.A."/>
            <person name="Yang X."/>
            <person name="Jones A.K."/>
            <person name="Sattelle D.B."/>
            <person name="Ebert P.R."/>
            <person name="Nelson D."/>
            <person name="Scott J.G."/>
            <person name="Beeman R.W."/>
            <person name="Muthukrishnan S."/>
            <person name="Kramer K.J."/>
            <person name="Arakane Y."/>
            <person name="Beeman R.W."/>
            <person name="Zhu Q."/>
            <person name="Hogenkamp D."/>
            <person name="Dixit R."/>
            <person name="Oppert B."/>
            <person name="Jiang H."/>
            <person name="Zou Z."/>
            <person name="Marshall J."/>
            <person name="Elpidina E."/>
            <person name="Vinokurov K."/>
            <person name="Oppert C."/>
            <person name="Zou Z."/>
            <person name="Evans J."/>
            <person name="Lu Z."/>
            <person name="Zhao P."/>
            <person name="Sumathipala N."/>
            <person name="Altincicek B."/>
            <person name="Vilcinskas A."/>
            <person name="Williams M."/>
            <person name="Hultmark D."/>
            <person name="Hetru C."/>
            <person name="Jiang H."/>
            <person name="Grimmelikhuijzen C.J."/>
            <person name="Hauser F."/>
            <person name="Cazzamali G."/>
            <person name="Williamson M."/>
            <person name="Park Y."/>
            <person name="Li B."/>
            <person name="Tanaka Y."/>
            <person name="Predel R."/>
            <person name="Neupert S."/>
            <person name="Schachtner J."/>
            <person name="Verleyen P."/>
            <person name="Raible F."/>
            <person name="Bork P."/>
            <person name="Friedrich M."/>
            <person name="Walden K.K."/>
            <person name="Robertson H.M."/>
            <person name="Angeli S."/>
            <person name="Foret S."/>
            <person name="Bucher G."/>
            <person name="Schuetz S."/>
            <person name="Maleszka R."/>
            <person name="Wimmer E.A."/>
            <person name="Beeman R.W."/>
            <person name="Lorenzen M."/>
            <person name="Tomoyasu Y."/>
            <person name="Miller S.C."/>
            <person name="Grossmann D."/>
            <person name="Bucher G."/>
        </authorList>
    </citation>
    <scope>NUCLEOTIDE SEQUENCE [LARGE SCALE GENOMIC DNA]</scope>
    <source>
        <strain evidence="2 3">Georgia GA2</strain>
    </source>
</reference>
<organism evidence="2 3">
    <name type="scientific">Tribolium castaneum</name>
    <name type="common">Red flour beetle</name>
    <dbReference type="NCBI Taxonomy" id="7070"/>
    <lineage>
        <taxon>Eukaryota</taxon>
        <taxon>Metazoa</taxon>
        <taxon>Ecdysozoa</taxon>
        <taxon>Arthropoda</taxon>
        <taxon>Hexapoda</taxon>
        <taxon>Insecta</taxon>
        <taxon>Pterygota</taxon>
        <taxon>Neoptera</taxon>
        <taxon>Endopterygota</taxon>
        <taxon>Coleoptera</taxon>
        <taxon>Polyphaga</taxon>
        <taxon>Cucujiformia</taxon>
        <taxon>Tenebrionidae</taxon>
        <taxon>Tenebrionidae incertae sedis</taxon>
        <taxon>Tribolium</taxon>
    </lineage>
</organism>
<keyword evidence="3" id="KW-1185">Reference proteome</keyword>
<dbReference type="PANTHER" id="PTHR47331">
    <property type="entry name" value="PHD-TYPE DOMAIN-CONTAINING PROTEIN"/>
    <property type="match status" value="1"/>
</dbReference>
<evidence type="ECO:0000313" key="3">
    <source>
        <dbReference type="Proteomes" id="UP000007266"/>
    </source>
</evidence>
<sequence>MSDEQTKALRRSRGDVKRNLTRIIKFVDTHNKPGDEIAVQQRIHELEPLLDKFNDIQNQIETLIDFDNDDAVEKEDSEREEFESKYYETLAMATNFRLYNFIRSKSNFDVIQTSLANDSISWIFIPANSPNWGGLWEAGVKSVKFHLKRVLGNANLVFEDLCSVLCQIESILNSRPLSPLSNDPNDMTPLTPGHFLIGRPLTTIPSDNHLDTPMKRLNRFEYQEKICQDFWQRWHQEYLSYLQQRKKWTQSTRQIRPGDLVVIRDQNLPPMRWKMGRVEEVYPSPSDGVVRVASVRCAGKIVKRACNRLCVLPLDDE</sequence>
<dbReference type="STRING" id="7070.D6WI41"/>
<proteinExistence type="predicted"/>
<dbReference type="GO" id="GO:0003676">
    <property type="term" value="F:nucleic acid binding"/>
    <property type="evidence" value="ECO:0007669"/>
    <property type="project" value="InterPro"/>
</dbReference>
<evidence type="ECO:0000259" key="1">
    <source>
        <dbReference type="Pfam" id="PF18701"/>
    </source>
</evidence>